<dbReference type="EMBL" id="DVNZ01000056">
    <property type="protein sequence ID" value="HIU93853.1"/>
    <property type="molecule type" value="Genomic_DNA"/>
</dbReference>
<evidence type="ECO:0000313" key="1">
    <source>
        <dbReference type="EMBL" id="HIU93853.1"/>
    </source>
</evidence>
<evidence type="ECO:0000313" key="2">
    <source>
        <dbReference type="Proteomes" id="UP000824128"/>
    </source>
</evidence>
<sequence length="73" mass="7728">MVVGVEFYWKARFSLKQRAFFGMIRVMDKAGSAAVSGGLAGGAGLDREHNSPAAAAVPAGEFLRIGEGKQWSI</sequence>
<dbReference type="AlphaFoldDB" id="A0A9D1N273"/>
<accession>A0A9D1N273</accession>
<reference evidence="1" key="2">
    <citation type="journal article" date="2021" name="PeerJ">
        <title>Extensive microbial diversity within the chicken gut microbiome revealed by metagenomics and culture.</title>
        <authorList>
            <person name="Gilroy R."/>
            <person name="Ravi A."/>
            <person name="Getino M."/>
            <person name="Pursley I."/>
            <person name="Horton D.L."/>
            <person name="Alikhan N.F."/>
            <person name="Baker D."/>
            <person name="Gharbi K."/>
            <person name="Hall N."/>
            <person name="Watson M."/>
            <person name="Adriaenssens E.M."/>
            <person name="Foster-Nyarko E."/>
            <person name="Jarju S."/>
            <person name="Secka A."/>
            <person name="Antonio M."/>
            <person name="Oren A."/>
            <person name="Chaudhuri R.R."/>
            <person name="La Ragione R."/>
            <person name="Hildebrand F."/>
            <person name="Pallen M.J."/>
        </authorList>
    </citation>
    <scope>NUCLEOTIDE SEQUENCE</scope>
    <source>
        <strain evidence="1">ChiGjej2B2-16831</strain>
    </source>
</reference>
<comment type="caution">
    <text evidence="1">The sequence shown here is derived from an EMBL/GenBank/DDBJ whole genome shotgun (WGS) entry which is preliminary data.</text>
</comment>
<organism evidence="1 2">
    <name type="scientific">Candidatus Aphodomorpha intestinavium</name>
    <dbReference type="NCBI Taxonomy" id="2840672"/>
    <lineage>
        <taxon>Bacteria</taxon>
        <taxon>Bacillati</taxon>
        <taxon>Bacillota</taxon>
        <taxon>Clostridia</taxon>
        <taxon>Eubacteriales</taxon>
        <taxon>Candidatus Aphodomorpha</taxon>
    </lineage>
</organism>
<proteinExistence type="predicted"/>
<gene>
    <name evidence="1" type="ORF">IAD24_01720</name>
</gene>
<dbReference type="Proteomes" id="UP000824128">
    <property type="component" value="Unassembled WGS sequence"/>
</dbReference>
<protein>
    <submittedName>
        <fullName evidence="1">Uncharacterized protein</fullName>
    </submittedName>
</protein>
<name>A0A9D1N273_9FIRM</name>
<reference evidence="1" key="1">
    <citation type="submission" date="2020-10" db="EMBL/GenBank/DDBJ databases">
        <authorList>
            <person name="Gilroy R."/>
        </authorList>
    </citation>
    <scope>NUCLEOTIDE SEQUENCE</scope>
    <source>
        <strain evidence="1">ChiGjej2B2-16831</strain>
    </source>
</reference>